<evidence type="ECO:0000313" key="4">
    <source>
        <dbReference type="Proteomes" id="UP000664167"/>
    </source>
</evidence>
<feature type="non-terminal residue" evidence="3">
    <location>
        <position position="372"/>
    </location>
</feature>
<feature type="region of interest" description="Disordered" evidence="1">
    <location>
        <begin position="172"/>
        <end position="204"/>
    </location>
</feature>
<feature type="signal peptide" evidence="2">
    <location>
        <begin position="1"/>
        <end position="23"/>
    </location>
</feature>
<name>A0A939JCG3_9ACTN</name>
<sequence length="372" mass="38401">MKRVLAALAAICAVVALPGQAWAAEGPLPYSFDPAGRVVRGAASTGDAPALAAGGTYRDSIGPGEKRVYRLDLDSRSDAYVSAVAVPGKGERVDYSDGITVTVQDRDGYSCSDNSTTFESAQFARPIAAYAYRTIGRGGASCQAAGAYYAVVERKTKDIAGQGDWAVELRQAQEPPVRTGGPSTAPTSWPSGSPAPLTGDGTDRAGGTGFNDAPELRKGVWRSGIVPGQTLFYRVPVTWGQQLYAGAELGSSPSGTGSGRAYLPGALVMRLYNPLRGSVESVSTAYDGKQKAVELDPLPPVAYENRFGIGDKVEGMRAAGSFYLAVTLSPEVAASFGTAHALTLRVNVKGQALQGPSYDGVAPDLGAAGGAP</sequence>
<protein>
    <recommendedName>
        <fullName evidence="5">Secreted protein</fullName>
    </recommendedName>
</protein>
<evidence type="ECO:0000256" key="1">
    <source>
        <dbReference type="SAM" id="MobiDB-lite"/>
    </source>
</evidence>
<evidence type="ECO:0000256" key="2">
    <source>
        <dbReference type="SAM" id="SignalP"/>
    </source>
</evidence>
<feature type="compositionally biased region" description="Polar residues" evidence="1">
    <location>
        <begin position="181"/>
        <end position="191"/>
    </location>
</feature>
<comment type="caution">
    <text evidence="3">The sequence shown here is derived from an EMBL/GenBank/DDBJ whole genome shotgun (WGS) entry which is preliminary data.</text>
</comment>
<dbReference type="RefSeq" id="WP_206960201.1">
    <property type="nucleotide sequence ID" value="NZ_JAFLRJ010000031.1"/>
</dbReference>
<evidence type="ECO:0008006" key="5">
    <source>
        <dbReference type="Google" id="ProtNLM"/>
    </source>
</evidence>
<proteinExistence type="predicted"/>
<keyword evidence="4" id="KW-1185">Reference proteome</keyword>
<reference evidence="3" key="1">
    <citation type="submission" date="2021-03" db="EMBL/GenBank/DDBJ databases">
        <title>Streptomyces poriferae sp. nov., a novel marine sponge-derived Actinobacteria species with anti-MRSA activity.</title>
        <authorList>
            <person name="Sandoval-Powers M."/>
            <person name="Kralova S."/>
            <person name="Nguyen G.-S."/>
            <person name="Fawwal D."/>
            <person name="Degnes K."/>
            <person name="Klinkenberg G."/>
            <person name="Sletta H."/>
            <person name="Wentzel A."/>
            <person name="Liles M.R."/>
        </authorList>
    </citation>
    <scope>NUCLEOTIDE SEQUENCE</scope>
    <source>
        <strain evidence="3">DSM 41794</strain>
    </source>
</reference>
<dbReference type="EMBL" id="JAFLRJ010000031">
    <property type="protein sequence ID" value="MBO0510961.1"/>
    <property type="molecule type" value="Genomic_DNA"/>
</dbReference>
<gene>
    <name evidence="3" type="ORF">J0695_03930</name>
</gene>
<dbReference type="AlphaFoldDB" id="A0A939JCG3"/>
<feature type="chain" id="PRO_5036875996" description="Secreted protein" evidence="2">
    <location>
        <begin position="24"/>
        <end position="372"/>
    </location>
</feature>
<dbReference type="Proteomes" id="UP000664167">
    <property type="component" value="Unassembled WGS sequence"/>
</dbReference>
<organism evidence="3 4">
    <name type="scientific">Streptomyces beijiangensis</name>
    <dbReference type="NCBI Taxonomy" id="163361"/>
    <lineage>
        <taxon>Bacteria</taxon>
        <taxon>Bacillati</taxon>
        <taxon>Actinomycetota</taxon>
        <taxon>Actinomycetes</taxon>
        <taxon>Kitasatosporales</taxon>
        <taxon>Streptomycetaceae</taxon>
        <taxon>Streptomyces</taxon>
    </lineage>
</organism>
<accession>A0A939JCG3</accession>
<keyword evidence="2" id="KW-0732">Signal</keyword>
<evidence type="ECO:0000313" key="3">
    <source>
        <dbReference type="EMBL" id="MBO0510961.1"/>
    </source>
</evidence>